<dbReference type="EMBL" id="JBHSCY010000002">
    <property type="protein sequence ID" value="MFC4269670.1"/>
    <property type="molecule type" value="Genomic_DNA"/>
</dbReference>
<proteinExistence type="predicted"/>
<sequence length="251" mass="29900">MDGFSFCISNLENEKDELFTEYLFDTQLKTPEALLEEIKPVFKNDKNLHLDFKNVNVIYRNNLNSLVPIAYFDENNLSQYLNFSIKTLKTDYIAYDTLKNTKANNVYIPYVNINNYLFQHFGEFEYRHHLSVYIDKLIDLNNENDSKTMYINVDHKSFDIVVLKGKELLFSNIFSYKTKEDFLYFVLFVAEQLKLDTNSFNLFISGKINEDSEVFKLCYKYIRNIKFLESNNSIFNFLEAKRHSNFILLHK</sequence>
<organism evidence="1 2">
    <name type="scientific">Polaribacter marinivivus</name>
    <dbReference type="NCBI Taxonomy" id="1524260"/>
    <lineage>
        <taxon>Bacteria</taxon>
        <taxon>Pseudomonadati</taxon>
        <taxon>Bacteroidota</taxon>
        <taxon>Flavobacteriia</taxon>
        <taxon>Flavobacteriales</taxon>
        <taxon>Flavobacteriaceae</taxon>
    </lineage>
</organism>
<gene>
    <name evidence="1" type="ORF">ACFOWD_12185</name>
</gene>
<evidence type="ECO:0000313" key="1">
    <source>
        <dbReference type="EMBL" id="MFC4269670.1"/>
    </source>
</evidence>
<dbReference type="Proteomes" id="UP001595826">
    <property type="component" value="Unassembled WGS sequence"/>
</dbReference>
<comment type="caution">
    <text evidence="1">The sequence shown here is derived from an EMBL/GenBank/DDBJ whole genome shotgun (WGS) entry which is preliminary data.</text>
</comment>
<keyword evidence="2" id="KW-1185">Reference proteome</keyword>
<dbReference type="CDD" id="cd24013">
    <property type="entry name" value="ASKHA_ATPase_BT3980-like"/>
    <property type="match status" value="1"/>
</dbReference>
<protein>
    <submittedName>
        <fullName evidence="1">DUF3822 family protein</fullName>
    </submittedName>
</protein>
<dbReference type="Pfam" id="PF12864">
    <property type="entry name" value="DUF3822"/>
    <property type="match status" value="1"/>
</dbReference>
<dbReference type="RefSeq" id="WP_377410921.1">
    <property type="nucleotide sequence ID" value="NZ_JBHSCY010000002.1"/>
</dbReference>
<dbReference type="Gene3D" id="3.30.420.250">
    <property type="match status" value="1"/>
</dbReference>
<dbReference type="Gene3D" id="3.30.420.260">
    <property type="match status" value="1"/>
</dbReference>
<accession>A0ABV8RB68</accession>
<dbReference type="InterPro" id="IPR024213">
    <property type="entry name" value="DUF3822"/>
</dbReference>
<evidence type="ECO:0000313" key="2">
    <source>
        <dbReference type="Proteomes" id="UP001595826"/>
    </source>
</evidence>
<name>A0ABV8RB68_9FLAO</name>
<reference evidence="2" key="1">
    <citation type="journal article" date="2019" name="Int. J. Syst. Evol. Microbiol.">
        <title>The Global Catalogue of Microorganisms (GCM) 10K type strain sequencing project: providing services to taxonomists for standard genome sequencing and annotation.</title>
        <authorList>
            <consortium name="The Broad Institute Genomics Platform"/>
            <consortium name="The Broad Institute Genome Sequencing Center for Infectious Disease"/>
            <person name="Wu L."/>
            <person name="Ma J."/>
        </authorList>
    </citation>
    <scope>NUCLEOTIDE SEQUENCE [LARGE SCALE GENOMIC DNA]</scope>
    <source>
        <strain evidence="2">CECT 8655</strain>
    </source>
</reference>